<evidence type="ECO:0000256" key="5">
    <source>
        <dbReference type="ARBA" id="ARBA00022989"/>
    </source>
</evidence>
<evidence type="ECO:0000256" key="6">
    <source>
        <dbReference type="ARBA" id="ARBA00023136"/>
    </source>
</evidence>
<feature type="transmembrane region" description="Helical" evidence="7">
    <location>
        <begin position="50"/>
        <end position="73"/>
    </location>
</feature>
<dbReference type="Proteomes" id="UP000243024">
    <property type="component" value="Unassembled WGS sequence"/>
</dbReference>
<keyword evidence="3" id="KW-1003">Cell membrane</keyword>
<dbReference type="PANTHER" id="PTHR30614">
    <property type="entry name" value="MEMBRANE COMPONENT OF AMINO ACID ABC TRANSPORTER"/>
    <property type="match status" value="1"/>
</dbReference>
<gene>
    <name evidence="11" type="ORF">HSCHL_0028</name>
    <name evidence="9" type="ORF">KM312_04190</name>
    <name evidence="10" type="ORF">SA87_07555</name>
</gene>
<evidence type="ECO:0000313" key="13">
    <source>
        <dbReference type="Proteomes" id="UP000244180"/>
    </source>
</evidence>
<feature type="domain" description="ABC transmembrane type-1" evidence="8">
    <location>
        <begin position="19"/>
        <end position="209"/>
    </location>
</feature>
<accession>A0A132MHD0</accession>
<dbReference type="InterPro" id="IPR035906">
    <property type="entry name" value="MetI-like_sf"/>
</dbReference>
<dbReference type="OrthoDB" id="9805999at2"/>
<dbReference type="STRING" id="1484.SA87_07555"/>
<keyword evidence="5 7" id="KW-1133">Transmembrane helix</keyword>
<dbReference type="Proteomes" id="UP000244180">
    <property type="component" value="Unassembled WGS sequence"/>
</dbReference>
<dbReference type="GO" id="GO:0043190">
    <property type="term" value="C:ATP-binding cassette (ABC) transporter complex"/>
    <property type="evidence" value="ECO:0007669"/>
    <property type="project" value="InterPro"/>
</dbReference>
<protein>
    <submittedName>
        <fullName evidence="9">Amino acid ABC transporter permease</fullName>
    </submittedName>
    <submittedName>
        <fullName evidence="11">Glutamate transport membrane-spanning protein</fullName>
    </submittedName>
    <submittedName>
        <fullName evidence="10">Glutamine ABC transporter permease</fullName>
    </submittedName>
</protein>
<evidence type="ECO:0000313" key="12">
    <source>
        <dbReference type="Proteomes" id="UP000243024"/>
    </source>
</evidence>
<dbReference type="Gene3D" id="1.10.3720.10">
    <property type="entry name" value="MetI-like"/>
    <property type="match status" value="1"/>
</dbReference>
<dbReference type="InterPro" id="IPR010065">
    <property type="entry name" value="AA_ABC_transptr_permease_3TM"/>
</dbReference>
<keyword evidence="2 7" id="KW-0813">Transport</keyword>
<dbReference type="EMBL" id="PEBV01000023">
    <property type="protein sequence ID" value="PTQ52764.1"/>
    <property type="molecule type" value="Genomic_DNA"/>
</dbReference>
<feature type="transmembrane region" description="Helical" evidence="7">
    <location>
        <begin position="186"/>
        <end position="210"/>
    </location>
</feature>
<dbReference type="EMBL" id="JXBB01000011">
    <property type="protein sequence ID" value="OAR04828.1"/>
    <property type="molecule type" value="Genomic_DNA"/>
</dbReference>
<proteinExistence type="inferred from homology"/>
<comment type="similarity">
    <text evidence="7">Belongs to the binding-protein-dependent transport system permease family.</text>
</comment>
<evidence type="ECO:0000256" key="2">
    <source>
        <dbReference type="ARBA" id="ARBA00022448"/>
    </source>
</evidence>
<keyword evidence="12" id="KW-1185">Reference proteome</keyword>
<dbReference type="EMBL" id="JAHHQF010000043">
    <property type="protein sequence ID" value="MBT9281845.1"/>
    <property type="molecule type" value="Genomic_DNA"/>
</dbReference>
<dbReference type="SUPFAM" id="SSF161098">
    <property type="entry name" value="MetI-like"/>
    <property type="match status" value="1"/>
</dbReference>
<comment type="subcellular location">
    <subcellularLocation>
        <location evidence="1 7">Cell membrane</location>
        <topology evidence="1 7">Multi-pass membrane protein</topology>
    </subcellularLocation>
</comment>
<dbReference type="Proteomes" id="UP000748108">
    <property type="component" value="Unassembled WGS sequence"/>
</dbReference>
<dbReference type="NCBIfam" id="TIGR01726">
    <property type="entry name" value="HEQRo_perm_3TM"/>
    <property type="match status" value="1"/>
</dbReference>
<dbReference type="InterPro" id="IPR043429">
    <property type="entry name" value="ArtM/GltK/GlnP/TcyL/YhdX-like"/>
</dbReference>
<evidence type="ECO:0000313" key="10">
    <source>
        <dbReference type="EMBL" id="OAR04828.1"/>
    </source>
</evidence>
<feature type="transmembrane region" description="Helical" evidence="7">
    <location>
        <begin position="85"/>
        <end position="107"/>
    </location>
</feature>
<evidence type="ECO:0000256" key="1">
    <source>
        <dbReference type="ARBA" id="ARBA00004651"/>
    </source>
</evidence>
<reference evidence="11 13" key="2">
    <citation type="submission" date="2017-08" db="EMBL/GenBank/DDBJ databases">
        <title>Burning lignite coal seam in the remote Altai Mountains harbors a hydrogen-driven thermophilic microbial community.</title>
        <authorList>
            <person name="Kadnikov V.V."/>
            <person name="Mardanov A.V."/>
            <person name="Ivasenko D."/>
            <person name="Beletsky A.V."/>
            <person name="Karnachuk O.V."/>
            <person name="Ravin N.V."/>
        </authorList>
    </citation>
    <scope>NUCLEOTIDE SEQUENCE [LARGE SCALE GENOMIC DNA]</scope>
    <source>
        <strain evidence="11">AL33</strain>
    </source>
</reference>
<evidence type="ECO:0000259" key="8">
    <source>
        <dbReference type="PROSITE" id="PS50928"/>
    </source>
</evidence>
<dbReference type="PANTHER" id="PTHR30614:SF41">
    <property type="entry name" value="INNER MEMBRANE AMINO-ACID ABC TRANSPORTER PERMEASE PROTEIN YHDY"/>
    <property type="match status" value="1"/>
</dbReference>
<evidence type="ECO:0000256" key="7">
    <source>
        <dbReference type="RuleBase" id="RU363032"/>
    </source>
</evidence>
<keyword evidence="4 7" id="KW-0812">Transmembrane</keyword>
<name>A0A132MHD0_HYDSH</name>
<reference evidence="10 12" key="1">
    <citation type="submission" date="2015-09" db="EMBL/GenBank/DDBJ databases">
        <title>Draft genome sequence of Hydrogenibacillus schlegelii DSM 2000.</title>
        <authorList>
            <person name="Hemp J."/>
        </authorList>
    </citation>
    <scope>NUCLEOTIDE SEQUENCE [LARGE SCALE GENOMIC DNA]</scope>
    <source>
        <strain evidence="10 12">MA 48</strain>
    </source>
</reference>
<dbReference type="CDD" id="cd06261">
    <property type="entry name" value="TM_PBP2"/>
    <property type="match status" value="1"/>
</dbReference>
<organism evidence="11 13">
    <name type="scientific">Hydrogenibacillus schlegelii</name>
    <name type="common">Bacillus schlegelii</name>
    <dbReference type="NCBI Taxonomy" id="1484"/>
    <lineage>
        <taxon>Bacteria</taxon>
        <taxon>Bacillati</taxon>
        <taxon>Bacillota</taxon>
        <taxon>Bacilli</taxon>
        <taxon>Bacillales</taxon>
        <taxon>Bacillales Family X. Incertae Sedis</taxon>
        <taxon>Hydrogenibacillus</taxon>
    </lineage>
</organism>
<dbReference type="RefSeq" id="WP_066199617.1">
    <property type="nucleotide sequence ID" value="NZ_CBCSAS010000043.1"/>
</dbReference>
<evidence type="ECO:0000313" key="9">
    <source>
        <dbReference type="EMBL" id="MBT9281845.1"/>
    </source>
</evidence>
<evidence type="ECO:0000256" key="4">
    <source>
        <dbReference type="ARBA" id="ARBA00022692"/>
    </source>
</evidence>
<dbReference type="PROSITE" id="PS50928">
    <property type="entry name" value="ABC_TM1"/>
    <property type="match status" value="1"/>
</dbReference>
<dbReference type="Pfam" id="PF00528">
    <property type="entry name" value="BPD_transp_1"/>
    <property type="match status" value="1"/>
</dbReference>
<evidence type="ECO:0000313" key="11">
    <source>
        <dbReference type="EMBL" id="PTQ52764.1"/>
    </source>
</evidence>
<dbReference type="GO" id="GO:0006865">
    <property type="term" value="P:amino acid transport"/>
    <property type="evidence" value="ECO:0007669"/>
    <property type="project" value="TreeGrafter"/>
</dbReference>
<evidence type="ECO:0000256" key="3">
    <source>
        <dbReference type="ARBA" id="ARBA00022475"/>
    </source>
</evidence>
<sequence>MDFRAALTPEHILFMLDGFRVTLLVAASAIVLSFLFGTVIAVLRYARVPILAPVLGAVVEALRNLPLLLIIIFTRFALPDIGIRLDVIASAIVALTVFEMAMISEIIRGGLLSVDKGQIEAARSTGLTAFQTLRYIVLPQALVRMIPPTVSQFISLLKDTSLAVAIALPELLHNSKIIYNANPSRYVVPVLLFAGFLYFITNFSLSQLALTLERRLRIEH</sequence>
<dbReference type="GO" id="GO:0022857">
    <property type="term" value="F:transmembrane transporter activity"/>
    <property type="evidence" value="ECO:0007669"/>
    <property type="project" value="InterPro"/>
</dbReference>
<comment type="caution">
    <text evidence="11">The sequence shown here is derived from an EMBL/GenBank/DDBJ whole genome shotgun (WGS) entry which is preliminary data.</text>
</comment>
<dbReference type="InterPro" id="IPR000515">
    <property type="entry name" value="MetI-like"/>
</dbReference>
<keyword evidence="6 7" id="KW-0472">Membrane</keyword>
<feature type="transmembrane region" description="Helical" evidence="7">
    <location>
        <begin position="21"/>
        <end position="44"/>
    </location>
</feature>
<reference evidence="9" key="3">
    <citation type="journal article" date="2021" name="Microbiology">
        <title>Metagenomic Analysis of the Microbial Community in the Underground Coal Fire Area (Kemerovo Region, Russia) Revealed Predominance of Thermophilic Members of the Phyla Deinococcus-thermus, Aquificae, and Firmicutes.</title>
        <authorList>
            <person name="Kadnikov V."/>
            <person name="Mardanov A.V."/>
            <person name="Beletsky A.V."/>
            <person name="Karnachuk O.V."/>
            <person name="Ravin N.V."/>
        </authorList>
    </citation>
    <scope>NUCLEOTIDE SEQUENCE</scope>
    <source>
        <strain evidence="9">RBS10-49</strain>
    </source>
</reference>
<dbReference type="AlphaFoldDB" id="A0A132MHD0"/>